<dbReference type="Pfam" id="PF01839">
    <property type="entry name" value="FG-GAP"/>
    <property type="match status" value="1"/>
</dbReference>
<evidence type="ECO:0000256" key="1">
    <source>
        <dbReference type="ARBA" id="ARBA00022729"/>
    </source>
</evidence>
<comment type="caution">
    <text evidence="3">The sequence shown here is derived from an EMBL/GenBank/DDBJ whole genome shotgun (WGS) entry which is preliminary data.</text>
</comment>
<dbReference type="Pfam" id="PF13517">
    <property type="entry name" value="FG-GAP_3"/>
    <property type="match status" value="1"/>
</dbReference>
<dbReference type="RefSeq" id="WP_190909720.1">
    <property type="nucleotide sequence ID" value="NZ_JACJTA010000016.1"/>
</dbReference>
<gene>
    <name evidence="3" type="ORF">H6G81_09950</name>
</gene>
<name>A0ABR8GP76_9CYAN</name>
<organism evidence="3 4">
    <name type="scientific">Scytonema hofmannii FACHB-248</name>
    <dbReference type="NCBI Taxonomy" id="1842502"/>
    <lineage>
        <taxon>Bacteria</taxon>
        <taxon>Bacillati</taxon>
        <taxon>Cyanobacteriota</taxon>
        <taxon>Cyanophyceae</taxon>
        <taxon>Nostocales</taxon>
        <taxon>Scytonemataceae</taxon>
        <taxon>Scytonema</taxon>
    </lineage>
</organism>
<evidence type="ECO:0000259" key="2">
    <source>
        <dbReference type="Pfam" id="PF14252"/>
    </source>
</evidence>
<accession>A0ABR8GP76</accession>
<dbReference type="SUPFAM" id="SSF141072">
    <property type="entry name" value="CalX-like"/>
    <property type="match status" value="1"/>
</dbReference>
<sequence>MSSEFDPLATSSRDVLSTTSLVPVFVQDSLTTSSTGLGQSSQSLLFVDRSVADYEQLVAGVTPGTEIHVLDPLQDAVTQITNTLLGRQNIASLHIVSHGEAGGLDFSSSQLNLGNLSEYASQLQSWRNALSNDADILLYGCNVAQGELGQAFIQSISQLTGADVAASNNLTGYDGDWNLEVTIGNIESPLVFDSKVTSAYAYNLNNILTETFTGNDITNPSWIYNTTGTGTAPLLTARSTIGASTGGIPGGGFDAVGSGALRLTSAAENQASFVIYNRPINENSGLSITFDIHSYGGDGADGISFFLIDGNANPTQAGAFGGSLGYSSDGINPGLVGGYLGIGFDEFGNFSNPVYGADGPGQTPDSIAVHGSEANAYNYLVGTGTLTPGIDDDNTPGTRTSAQKKVQIDLTPAGLLSVQIDLNNDGVFSGADEIPSALQNYNVVANNGALPSTFKFGFSASTGDSTNIHEITGLNVDTFGGIAYTPLVNFTSSSASVSEGAASVNLTAQIDVATSNTVTVPVTLSGTATNGTDYTLSNSTITILPGQLTGSITLNPINNSIVGSNTVVVTLGTPTNAELSPQNNVLTATIVDNDGVTQSLPNLLWRNSGTGQNAVWQLNNFTLQSDYFLPTVTDPNWQIVSTADFNGDSIADILWRNQGSGQNVIWQMNSTGLETDYFITQVPDANWQIVGTDNFNSDGTPDILWRNRATGENVIWQMNSNFTVQSDYFITQVPDANWQIAGTDDFNSDGIADILWRNRATGENVIWQMNSNFTVQSDYFIPQVPDANWQIAGTDDFNRDGTPDILWRNKQTAKEDIWQMSGFSFVQSYQLVDVIDPNWSVRPFVAA</sequence>
<dbReference type="Gene3D" id="2.60.40.2030">
    <property type="match status" value="1"/>
</dbReference>
<keyword evidence="1" id="KW-0732">Signal</keyword>
<evidence type="ECO:0000313" key="4">
    <source>
        <dbReference type="Proteomes" id="UP000660380"/>
    </source>
</evidence>
<dbReference type="PANTHER" id="PTHR46580:SF2">
    <property type="entry name" value="MAM DOMAIN-CONTAINING PROTEIN"/>
    <property type="match status" value="1"/>
</dbReference>
<dbReference type="PANTHER" id="PTHR46580">
    <property type="entry name" value="SENSOR KINASE-RELATED"/>
    <property type="match status" value="1"/>
</dbReference>
<dbReference type="EMBL" id="JACJTA010000016">
    <property type="protein sequence ID" value="MBD2604839.1"/>
    <property type="molecule type" value="Genomic_DNA"/>
</dbReference>
<proteinExistence type="predicted"/>
<reference evidence="3 4" key="1">
    <citation type="journal article" date="2020" name="ISME J.">
        <title>Comparative genomics reveals insights into cyanobacterial evolution and habitat adaptation.</title>
        <authorList>
            <person name="Chen M.Y."/>
            <person name="Teng W.K."/>
            <person name="Zhao L."/>
            <person name="Hu C.X."/>
            <person name="Zhou Y.K."/>
            <person name="Han B.P."/>
            <person name="Song L.R."/>
            <person name="Shu W.S."/>
        </authorList>
    </citation>
    <scope>NUCLEOTIDE SEQUENCE [LARGE SCALE GENOMIC DNA]</scope>
    <source>
        <strain evidence="3 4">FACHB-248</strain>
    </source>
</reference>
<dbReference type="InterPro" id="IPR028994">
    <property type="entry name" value="Integrin_alpha_N"/>
</dbReference>
<dbReference type="Gene3D" id="2.60.120.200">
    <property type="match status" value="1"/>
</dbReference>
<evidence type="ECO:0000313" key="3">
    <source>
        <dbReference type="EMBL" id="MBD2604839.1"/>
    </source>
</evidence>
<feature type="domain" description="DUF4347" evidence="2">
    <location>
        <begin position="44"/>
        <end position="201"/>
    </location>
</feature>
<dbReference type="SUPFAM" id="SSF69318">
    <property type="entry name" value="Integrin alpha N-terminal domain"/>
    <property type="match status" value="1"/>
</dbReference>
<dbReference type="SUPFAM" id="SSF49899">
    <property type="entry name" value="Concanavalin A-like lectins/glucanases"/>
    <property type="match status" value="1"/>
</dbReference>
<dbReference type="Proteomes" id="UP000660380">
    <property type="component" value="Unassembled WGS sequence"/>
</dbReference>
<dbReference type="InterPro" id="IPR025592">
    <property type="entry name" value="DUF4347"/>
</dbReference>
<dbReference type="InterPro" id="IPR013320">
    <property type="entry name" value="ConA-like_dom_sf"/>
</dbReference>
<dbReference type="InterPro" id="IPR038081">
    <property type="entry name" value="CalX-like_sf"/>
</dbReference>
<dbReference type="Pfam" id="PF14252">
    <property type="entry name" value="DUF4347"/>
    <property type="match status" value="1"/>
</dbReference>
<dbReference type="InterPro" id="IPR013517">
    <property type="entry name" value="FG-GAP"/>
</dbReference>
<protein>
    <submittedName>
        <fullName evidence="3">DUF4347 domain-containing protein</fullName>
    </submittedName>
</protein>
<keyword evidence="4" id="KW-1185">Reference proteome</keyword>